<dbReference type="PANTHER" id="PTHR35754:SF2">
    <property type="entry name" value="ATP SYNTHASE SUBUNIT B"/>
    <property type="match status" value="1"/>
</dbReference>
<reference evidence="2" key="1">
    <citation type="journal article" date="2020" name="bioRxiv">
        <title>Comparative genomics of Chlamydomonas.</title>
        <authorList>
            <person name="Craig R.J."/>
            <person name="Hasan A.R."/>
            <person name="Ness R.W."/>
            <person name="Keightley P.D."/>
        </authorList>
    </citation>
    <scope>NUCLEOTIDE SEQUENCE</scope>
    <source>
        <strain evidence="2">SAG 7.73</strain>
    </source>
</reference>
<evidence type="ECO:0000313" key="3">
    <source>
        <dbReference type="Proteomes" id="UP000650467"/>
    </source>
</evidence>
<dbReference type="AlphaFoldDB" id="A0A835W3G2"/>
<feature type="region of interest" description="Disordered" evidence="1">
    <location>
        <begin position="280"/>
        <end position="299"/>
    </location>
</feature>
<name>A0A835W3G2_CHLIN</name>
<organism evidence="2 3">
    <name type="scientific">Chlamydomonas incerta</name>
    <dbReference type="NCBI Taxonomy" id="51695"/>
    <lineage>
        <taxon>Eukaryota</taxon>
        <taxon>Viridiplantae</taxon>
        <taxon>Chlorophyta</taxon>
        <taxon>core chlorophytes</taxon>
        <taxon>Chlorophyceae</taxon>
        <taxon>CS clade</taxon>
        <taxon>Chlamydomonadales</taxon>
        <taxon>Chlamydomonadaceae</taxon>
        <taxon>Chlamydomonas</taxon>
    </lineage>
</organism>
<accession>A0A835W3G2</accession>
<keyword evidence="3" id="KW-1185">Reference proteome</keyword>
<dbReference type="EMBL" id="JAEHOC010000010">
    <property type="protein sequence ID" value="KAG2437905.1"/>
    <property type="molecule type" value="Genomic_DNA"/>
</dbReference>
<evidence type="ECO:0000313" key="2">
    <source>
        <dbReference type="EMBL" id="KAG2437905.1"/>
    </source>
</evidence>
<dbReference type="PANTHER" id="PTHR35754">
    <property type="entry name" value="ATP SYNTHASE SUBUNIT B"/>
    <property type="match status" value="1"/>
</dbReference>
<proteinExistence type="predicted"/>
<feature type="compositionally biased region" description="Gly residues" evidence="1">
    <location>
        <begin position="287"/>
        <end position="299"/>
    </location>
</feature>
<sequence length="299" mass="33708">MTSLERVVDPGNALTISFKALQRARQTLEDFSKTYFFYVGLKLPDDLLKYLDVLVWVEATIYQLDEDNEQLTGHGGQSTEAASAGLDCIQAVLQRERLLDDRLRHELSQGLTYWTLEQRLCAALLAAPRPLQVPAAQLTSELVLECHSAKSFDYRVLCLLLFRLSGRAYDDGLLAFLRLDEMLVDISDDLCDYEDDVVANSFNIFRCYIHLYGREAEMKLVERIGALESQHAKLLAGLPEESQRHYWSRHEEACDGQGADRWVFPPPIYDEEEYRRRVRAEEAAAGQAGGAAAAGGQQG</sequence>
<dbReference type="Proteomes" id="UP000650467">
    <property type="component" value="Unassembled WGS sequence"/>
</dbReference>
<gene>
    <name evidence="2" type="ORF">HXX76_005521</name>
</gene>
<comment type="caution">
    <text evidence="2">The sequence shown here is derived from an EMBL/GenBank/DDBJ whole genome shotgun (WGS) entry which is preliminary data.</text>
</comment>
<dbReference type="OrthoDB" id="511315at2759"/>
<evidence type="ECO:0000256" key="1">
    <source>
        <dbReference type="SAM" id="MobiDB-lite"/>
    </source>
</evidence>
<protein>
    <submittedName>
        <fullName evidence="2">Uncharacterized protein</fullName>
    </submittedName>
</protein>